<accession>A0ABP0XLX1</accession>
<sequence length="303" mass="34318">MDFACFNQPNSESFDNSTWNSKTHLVIKFPNTRIVRVISYSLFFAMVILTFPCIVSILGQESGSEFFSVSDMVDSEKLNLFFRDLGHEGLAINGHKVLILSSAETKGLIQIHVLDADEHKLNIVVDSDFDRSGLFSDDSFDFVLSWGLVDSDFIDRILKIGGIVAFPLNNNDPSNHFQKKPNYRPVFLNRYSSIIVAMEKTAVADQLDYASASRRRLFQFSLPTRNAALRDIEDVQLEPPIKDVAEPNKLGRKIKYLPNVVDGFLKASRRKIVTVGQDECSKSNTLIRTTQERIKNLMFPKLT</sequence>
<evidence type="ECO:0000313" key="2">
    <source>
        <dbReference type="EMBL" id="CAK9309166.1"/>
    </source>
</evidence>
<dbReference type="Proteomes" id="UP001642487">
    <property type="component" value="Chromosome 1"/>
</dbReference>
<gene>
    <name evidence="2" type="ORF">CITCOLO1_LOCUS705</name>
</gene>
<protein>
    <recommendedName>
        <fullName evidence="4">Methyltransferase type 11 domain-containing protein</fullName>
    </recommendedName>
</protein>
<proteinExistence type="predicted"/>
<reference evidence="2 3" key="1">
    <citation type="submission" date="2024-03" db="EMBL/GenBank/DDBJ databases">
        <authorList>
            <person name="Gkanogiannis A."/>
            <person name="Becerra Lopez-Lavalle L."/>
        </authorList>
    </citation>
    <scope>NUCLEOTIDE SEQUENCE [LARGE SCALE GENOMIC DNA]</scope>
</reference>
<feature type="transmembrane region" description="Helical" evidence="1">
    <location>
        <begin position="37"/>
        <end position="58"/>
    </location>
</feature>
<evidence type="ECO:0000313" key="3">
    <source>
        <dbReference type="Proteomes" id="UP001642487"/>
    </source>
</evidence>
<keyword evidence="1" id="KW-0472">Membrane</keyword>
<evidence type="ECO:0008006" key="4">
    <source>
        <dbReference type="Google" id="ProtNLM"/>
    </source>
</evidence>
<organism evidence="2 3">
    <name type="scientific">Citrullus colocynthis</name>
    <name type="common">colocynth</name>
    <dbReference type="NCBI Taxonomy" id="252529"/>
    <lineage>
        <taxon>Eukaryota</taxon>
        <taxon>Viridiplantae</taxon>
        <taxon>Streptophyta</taxon>
        <taxon>Embryophyta</taxon>
        <taxon>Tracheophyta</taxon>
        <taxon>Spermatophyta</taxon>
        <taxon>Magnoliopsida</taxon>
        <taxon>eudicotyledons</taxon>
        <taxon>Gunneridae</taxon>
        <taxon>Pentapetalae</taxon>
        <taxon>rosids</taxon>
        <taxon>fabids</taxon>
        <taxon>Cucurbitales</taxon>
        <taxon>Cucurbitaceae</taxon>
        <taxon>Benincaseae</taxon>
        <taxon>Citrullus</taxon>
    </lineage>
</organism>
<dbReference type="EMBL" id="OZ021735">
    <property type="protein sequence ID" value="CAK9309166.1"/>
    <property type="molecule type" value="Genomic_DNA"/>
</dbReference>
<keyword evidence="1" id="KW-1133">Transmembrane helix</keyword>
<dbReference type="PANTHER" id="PTHR33597">
    <property type="entry name" value="OS02G0760400 PROTEIN"/>
    <property type="match status" value="1"/>
</dbReference>
<keyword evidence="1" id="KW-0812">Transmembrane</keyword>
<name>A0ABP0XLX1_9ROSI</name>
<dbReference type="PANTHER" id="PTHR33597:SF21">
    <property type="entry name" value="METHYLTRANSFERASE TYPE 11 DOMAIN-CONTAINING PROTEIN"/>
    <property type="match status" value="1"/>
</dbReference>
<keyword evidence="3" id="KW-1185">Reference proteome</keyword>
<evidence type="ECO:0000256" key="1">
    <source>
        <dbReference type="SAM" id="Phobius"/>
    </source>
</evidence>